<dbReference type="RefSeq" id="WP_183877828.1">
    <property type="nucleotide sequence ID" value="NZ_JACHCE010000001.1"/>
</dbReference>
<evidence type="ECO:0000313" key="1">
    <source>
        <dbReference type="EMBL" id="MBB5634203.1"/>
    </source>
</evidence>
<accession>A0A7W8ZHU5</accession>
<reference evidence="1 2" key="1">
    <citation type="submission" date="2020-08" db="EMBL/GenBank/DDBJ databases">
        <title>Genomic Encyclopedia of Type Strains, Phase IV (KMG-V): Genome sequencing to study the core and pangenomes of soil and plant-associated prokaryotes.</title>
        <authorList>
            <person name="Whitman W."/>
        </authorList>
    </citation>
    <scope>NUCLEOTIDE SEQUENCE [LARGE SCALE GENOMIC DNA]</scope>
    <source>
        <strain evidence="1 2">S3M1</strain>
    </source>
</reference>
<protein>
    <submittedName>
        <fullName evidence="1">Uncharacterized protein</fullName>
    </submittedName>
</protein>
<organism evidence="1 2">
    <name type="scientific">Pedobacter cryoconitis</name>
    <dbReference type="NCBI Taxonomy" id="188932"/>
    <lineage>
        <taxon>Bacteria</taxon>
        <taxon>Pseudomonadati</taxon>
        <taxon>Bacteroidota</taxon>
        <taxon>Sphingobacteriia</taxon>
        <taxon>Sphingobacteriales</taxon>
        <taxon>Sphingobacteriaceae</taxon>
        <taxon>Pedobacter</taxon>
    </lineage>
</organism>
<dbReference type="EMBL" id="JACHCE010000001">
    <property type="protein sequence ID" value="MBB5634203.1"/>
    <property type="molecule type" value="Genomic_DNA"/>
</dbReference>
<gene>
    <name evidence="1" type="ORF">HDE68_000088</name>
</gene>
<sequence>MEEKQITYSFPIRSVLEDDYLVSNFWKCLYTSAEESLQYWVILPNHVKPTKVTPIEISNVNLVNIGQYISIDDSPYLEIEVVTEYCEYEINASDWLWKKLAIIGEAVLDFREITGESTGKYLDVLTIKKTPGGEEIISRFTTIKDHDKNKNGANLFCIKATCFSKDYENLAGNIFHIVTNWDLIYKSDWQMAENILPFEYDFTEAIRFYIPVSWEIKYETKNTNTFSRFVFAHPIGSFNRGVINAFFYSIKETGNVATIYEKSFNRMSKLTTDLTELTKIRSDNPAIKELWTLNGTIEYKSENYAACLFIYIIKTLNGWYYFESVGPKPNLQNYYFEINIRCIEIILQSFNNLNLDTVKEDDHIPPETVSPSVNKTLKNNWLIDQ</sequence>
<comment type="caution">
    <text evidence="1">The sequence shown here is derived from an EMBL/GenBank/DDBJ whole genome shotgun (WGS) entry which is preliminary data.</text>
</comment>
<dbReference type="AlphaFoldDB" id="A0A7W8ZHU5"/>
<name>A0A7W8ZHU5_9SPHI</name>
<evidence type="ECO:0000313" key="2">
    <source>
        <dbReference type="Proteomes" id="UP000537204"/>
    </source>
</evidence>
<proteinExistence type="predicted"/>
<dbReference type="Proteomes" id="UP000537204">
    <property type="component" value="Unassembled WGS sequence"/>
</dbReference>